<accession>A0A848EBS1</accession>
<evidence type="ECO:0000313" key="11">
    <source>
        <dbReference type="Proteomes" id="UP000548582"/>
    </source>
</evidence>
<comment type="similarity">
    <text evidence="2">Belongs to the AcsC/BcsC family.</text>
</comment>
<feature type="region of interest" description="Disordered" evidence="8">
    <location>
        <begin position="1"/>
        <end position="23"/>
    </location>
</feature>
<keyword evidence="11" id="KW-1185">Reference proteome</keyword>
<dbReference type="EMBL" id="JABBKX010000002">
    <property type="protein sequence ID" value="NMJ41486.1"/>
    <property type="molecule type" value="Genomic_DNA"/>
</dbReference>
<dbReference type="Pfam" id="PF05420">
    <property type="entry name" value="BCSC_C"/>
    <property type="match status" value="1"/>
</dbReference>
<evidence type="ECO:0000256" key="8">
    <source>
        <dbReference type="SAM" id="MobiDB-lite"/>
    </source>
</evidence>
<evidence type="ECO:0000256" key="1">
    <source>
        <dbReference type="ARBA" id="ARBA00004339"/>
    </source>
</evidence>
<dbReference type="GO" id="GO:0009279">
    <property type="term" value="C:cell outer membrane"/>
    <property type="evidence" value="ECO:0007669"/>
    <property type="project" value="UniProtKB-SubCell"/>
</dbReference>
<dbReference type="InterPro" id="IPR003921">
    <property type="entry name" value="Cell_synth_C"/>
</dbReference>
<keyword evidence="4" id="KW-0677">Repeat</keyword>
<dbReference type="PRINTS" id="PR01441">
    <property type="entry name" value="CELLSNTHASEC"/>
</dbReference>
<reference evidence="10 11" key="1">
    <citation type="submission" date="2020-03" db="EMBL/GenBank/DDBJ databases">
        <authorList>
            <person name="Sun Q."/>
        </authorList>
    </citation>
    <scope>NUCLEOTIDE SEQUENCE [LARGE SCALE GENOMIC DNA]</scope>
    <source>
        <strain evidence="10 11">JC162</strain>
    </source>
</reference>
<organism evidence="10 11">
    <name type="scientific">Neoroseomonas marina</name>
    <dbReference type="NCBI Taxonomy" id="1232220"/>
    <lineage>
        <taxon>Bacteria</taxon>
        <taxon>Pseudomonadati</taxon>
        <taxon>Pseudomonadota</taxon>
        <taxon>Alphaproteobacteria</taxon>
        <taxon>Acetobacterales</taxon>
        <taxon>Acetobacteraceae</taxon>
        <taxon>Neoroseomonas</taxon>
    </lineage>
</organism>
<dbReference type="GO" id="GO:0030244">
    <property type="term" value="P:cellulose biosynthetic process"/>
    <property type="evidence" value="ECO:0007669"/>
    <property type="project" value="InterPro"/>
</dbReference>
<dbReference type="GO" id="GO:0006011">
    <property type="term" value="P:UDP-alpha-D-glucose metabolic process"/>
    <property type="evidence" value="ECO:0007669"/>
    <property type="project" value="InterPro"/>
</dbReference>
<keyword evidence="5" id="KW-0802">TPR repeat</keyword>
<proteinExistence type="inferred from homology"/>
<keyword evidence="7" id="KW-0998">Cell outer membrane</keyword>
<evidence type="ECO:0000256" key="2">
    <source>
        <dbReference type="ARBA" id="ARBA00005886"/>
    </source>
</evidence>
<evidence type="ECO:0000256" key="7">
    <source>
        <dbReference type="ARBA" id="ARBA00023237"/>
    </source>
</evidence>
<comment type="subcellular location">
    <subcellularLocation>
        <location evidence="1">Cell outer membrane</location>
        <topology evidence="1">Peripheral membrane protein</topology>
    </subcellularLocation>
</comment>
<evidence type="ECO:0000313" key="10">
    <source>
        <dbReference type="EMBL" id="NMJ41486.1"/>
    </source>
</evidence>
<dbReference type="InterPro" id="IPR008410">
    <property type="entry name" value="BCSC_C"/>
</dbReference>
<name>A0A848EBS1_9PROT</name>
<dbReference type="Proteomes" id="UP000548582">
    <property type="component" value="Unassembled WGS sequence"/>
</dbReference>
<sequence length="282" mass="29689">MPRPRPIAGFVSTSPARSRGRDAGEVRSIVESPLTQAQPGGEAIFAAALFVEGEGRAGNAAALIAQVPQGQRSPNMARLAQHRCIAAEIEEAVRGRRFRGPATPARLCRAQVEYSQGAGSLYAGGGYATFTGSRVKANARIEIAAGGSYAVVRQPDETLTLGMDLVYFAYVENLRFFTLGQGGREPAHRLARPVRRLVLAARGGALQGQLRARAADAPGLITAYPSQSESGVIGSLRADLQYAISRDLALGALLRYDRSANWNEARGGVYVVSVAGIAGTGP</sequence>
<protein>
    <recommendedName>
        <fullName evidence="9">Cellulose synthase operon C C-terminal domain-containing protein</fullName>
    </recommendedName>
</protein>
<comment type="caution">
    <text evidence="10">The sequence shown here is derived from an EMBL/GenBank/DDBJ whole genome shotgun (WGS) entry which is preliminary data.</text>
</comment>
<evidence type="ECO:0000259" key="9">
    <source>
        <dbReference type="Pfam" id="PF05420"/>
    </source>
</evidence>
<evidence type="ECO:0000256" key="3">
    <source>
        <dbReference type="ARBA" id="ARBA00022729"/>
    </source>
</evidence>
<dbReference type="RefSeq" id="WP_170053675.1">
    <property type="nucleotide sequence ID" value="NZ_JABBKX010000002.1"/>
</dbReference>
<evidence type="ECO:0000256" key="5">
    <source>
        <dbReference type="ARBA" id="ARBA00022803"/>
    </source>
</evidence>
<keyword evidence="3" id="KW-0732">Signal</keyword>
<gene>
    <name evidence="10" type="ORF">GWK16_09560</name>
</gene>
<dbReference type="AlphaFoldDB" id="A0A848EBS1"/>
<feature type="domain" description="Cellulose synthase operon C C-terminal" evidence="9">
    <location>
        <begin position="109"/>
        <end position="183"/>
    </location>
</feature>
<evidence type="ECO:0000256" key="6">
    <source>
        <dbReference type="ARBA" id="ARBA00023136"/>
    </source>
</evidence>
<evidence type="ECO:0000256" key="4">
    <source>
        <dbReference type="ARBA" id="ARBA00022737"/>
    </source>
</evidence>
<keyword evidence="6" id="KW-0472">Membrane</keyword>